<gene>
    <name evidence="3" type="ORF">A3E39_03850</name>
</gene>
<proteinExistence type="predicted"/>
<accession>A0A1F7UJ29</accession>
<reference evidence="3 4" key="1">
    <citation type="journal article" date="2016" name="Nat. Commun.">
        <title>Thousands of microbial genomes shed light on interconnected biogeochemical processes in an aquifer system.</title>
        <authorList>
            <person name="Anantharaman K."/>
            <person name="Brown C.T."/>
            <person name="Hug L.A."/>
            <person name="Sharon I."/>
            <person name="Castelle C.J."/>
            <person name="Probst A.J."/>
            <person name="Thomas B.C."/>
            <person name="Singh A."/>
            <person name="Wilkins M.J."/>
            <person name="Karaoz U."/>
            <person name="Brodie E.L."/>
            <person name="Williams K.H."/>
            <person name="Hubbard S.S."/>
            <person name="Banfield J.F."/>
        </authorList>
    </citation>
    <scope>NUCLEOTIDE SEQUENCE [LARGE SCALE GENOMIC DNA]</scope>
</reference>
<evidence type="ECO:0000313" key="4">
    <source>
        <dbReference type="Proteomes" id="UP000176603"/>
    </source>
</evidence>
<feature type="chain" id="PRO_5009533039" evidence="2">
    <location>
        <begin position="18"/>
        <end position="209"/>
    </location>
</feature>
<feature type="signal peptide" evidence="2">
    <location>
        <begin position="1"/>
        <end position="17"/>
    </location>
</feature>
<keyword evidence="1" id="KW-0812">Transmembrane</keyword>
<feature type="transmembrane region" description="Helical" evidence="1">
    <location>
        <begin position="180"/>
        <end position="198"/>
    </location>
</feature>
<organism evidence="3 4">
    <name type="scientific">Candidatus Uhrbacteria bacterium RIFCSPHIGHO2_12_FULL_60_25</name>
    <dbReference type="NCBI Taxonomy" id="1802399"/>
    <lineage>
        <taxon>Bacteria</taxon>
        <taxon>Candidatus Uhriibacteriota</taxon>
    </lineage>
</organism>
<dbReference type="Proteomes" id="UP000176603">
    <property type="component" value="Unassembled WGS sequence"/>
</dbReference>
<dbReference type="EMBL" id="MGEH01000035">
    <property type="protein sequence ID" value="OGL78272.1"/>
    <property type="molecule type" value="Genomic_DNA"/>
</dbReference>
<sequence length="209" mass="23103">MIPLLLSLFLFATPVYAHPIDTAFFDFEPTASGTTLTVAMQPPEAFEVVRTSTDTAWNTERFRERGDMLAAFVGEHVELSRGGQSCEWDPVIGPVATSTFDALADGITVAGLVVCPVAIGPFTLMSDLFMDRFPGQRNMVRVVGDDPYVELMTMTSSSQTVVVDLEERPQEEVRTAMKEIPYLLIGFGIAAFIAVPFLRRLFRRRSTIA</sequence>
<keyword evidence="2" id="KW-0732">Signal</keyword>
<evidence type="ECO:0000313" key="3">
    <source>
        <dbReference type="EMBL" id="OGL78272.1"/>
    </source>
</evidence>
<evidence type="ECO:0000256" key="2">
    <source>
        <dbReference type="SAM" id="SignalP"/>
    </source>
</evidence>
<name>A0A1F7UJ29_9BACT</name>
<dbReference type="STRING" id="1802399.A3E39_03850"/>
<keyword evidence="1" id="KW-1133">Transmembrane helix</keyword>
<comment type="caution">
    <text evidence="3">The sequence shown here is derived from an EMBL/GenBank/DDBJ whole genome shotgun (WGS) entry which is preliminary data.</text>
</comment>
<evidence type="ECO:0000256" key="1">
    <source>
        <dbReference type="SAM" id="Phobius"/>
    </source>
</evidence>
<protein>
    <submittedName>
        <fullName evidence="3">Uncharacterized protein</fullName>
    </submittedName>
</protein>
<keyword evidence="1" id="KW-0472">Membrane</keyword>
<dbReference type="AlphaFoldDB" id="A0A1F7UJ29"/>